<evidence type="ECO:0000256" key="3">
    <source>
        <dbReference type="SAM" id="SignalP"/>
    </source>
</evidence>
<proteinExistence type="predicted"/>
<name>A0A9W8SFX5_9HYPO</name>
<keyword evidence="3" id="KW-0732">Signal</keyword>
<keyword evidence="2" id="KW-1133">Transmembrane helix</keyword>
<protein>
    <submittedName>
        <fullName evidence="4">Uncharacterized protein</fullName>
    </submittedName>
</protein>
<dbReference type="AlphaFoldDB" id="A0A9W8SFX5"/>
<feature type="compositionally biased region" description="Basic and acidic residues" evidence="1">
    <location>
        <begin position="362"/>
        <end position="376"/>
    </location>
</feature>
<evidence type="ECO:0000313" key="4">
    <source>
        <dbReference type="EMBL" id="KAJ4271512.1"/>
    </source>
</evidence>
<feature type="chain" id="PRO_5040975464" evidence="3">
    <location>
        <begin position="19"/>
        <end position="376"/>
    </location>
</feature>
<gene>
    <name evidence="4" type="ORF">NW762_000216</name>
</gene>
<evidence type="ECO:0000256" key="2">
    <source>
        <dbReference type="SAM" id="Phobius"/>
    </source>
</evidence>
<feature type="compositionally biased region" description="Basic and acidic residues" evidence="1">
    <location>
        <begin position="324"/>
        <end position="336"/>
    </location>
</feature>
<dbReference type="InterPro" id="IPR028000">
    <property type="entry name" value="Pma1"/>
</dbReference>
<dbReference type="EMBL" id="JAOQAZ010000001">
    <property type="protein sequence ID" value="KAJ4271512.1"/>
    <property type="molecule type" value="Genomic_DNA"/>
</dbReference>
<feature type="region of interest" description="Disordered" evidence="1">
    <location>
        <begin position="312"/>
        <end position="376"/>
    </location>
</feature>
<dbReference type="Proteomes" id="UP001152049">
    <property type="component" value="Unassembled WGS sequence"/>
</dbReference>
<sequence length="376" mass="41584">MHASKIFASMGLMASASATVIRYVDHHERDIEANAHGLEKRAEKTAAWVTVDDDMQPATTYTPSYTTVDGSTSLLDAAPHDLTASVYTYTSWGKAYTSTGEPPNPQATGKHGEGVFSRCYNQDGDNAPFCAPYANSTLDVGKTYFVTWDPDYFNKTKSTDNSTLMITPRLDIYNATSKSWEKYKEFTDSAVPAAWGYWPFDAKKEYYKHSYNISLTLYSNSNNSLEKSKSSSLYLALNNENFPEGAKEKAPTGRSLTIALPVVFGSILLLLVGGCLWNRKTRRIGLGNISSRSRHGYTGRAKRRMFGAKDNGIQLDTAMPPPGEYRDAPQRGRADSDGLGSLAGSPVDPNFSQQGTSGGRNAFRDEMRRQEQERRM</sequence>
<keyword evidence="2" id="KW-0472">Membrane</keyword>
<dbReference type="Pfam" id="PF14610">
    <property type="entry name" value="Psg1"/>
    <property type="match status" value="1"/>
</dbReference>
<evidence type="ECO:0000256" key="1">
    <source>
        <dbReference type="SAM" id="MobiDB-lite"/>
    </source>
</evidence>
<comment type="caution">
    <text evidence="4">The sequence shown here is derived from an EMBL/GenBank/DDBJ whole genome shotgun (WGS) entry which is preliminary data.</text>
</comment>
<reference evidence="4" key="1">
    <citation type="submission" date="2022-09" db="EMBL/GenBank/DDBJ databases">
        <title>Fusarium specimens isolated from Avocado Roots.</title>
        <authorList>
            <person name="Stajich J."/>
            <person name="Roper C."/>
            <person name="Heimlech-Rivalta G."/>
        </authorList>
    </citation>
    <scope>NUCLEOTIDE SEQUENCE</scope>
    <source>
        <strain evidence="4">CF00136</strain>
    </source>
</reference>
<keyword evidence="5" id="KW-1185">Reference proteome</keyword>
<feature type="signal peptide" evidence="3">
    <location>
        <begin position="1"/>
        <end position="18"/>
    </location>
</feature>
<evidence type="ECO:0000313" key="5">
    <source>
        <dbReference type="Proteomes" id="UP001152049"/>
    </source>
</evidence>
<keyword evidence="2" id="KW-0812">Transmembrane</keyword>
<feature type="transmembrane region" description="Helical" evidence="2">
    <location>
        <begin position="258"/>
        <end position="277"/>
    </location>
</feature>
<dbReference type="OrthoDB" id="4084551at2759"/>
<accession>A0A9W8SFX5</accession>
<organism evidence="4 5">
    <name type="scientific">Fusarium torreyae</name>
    <dbReference type="NCBI Taxonomy" id="1237075"/>
    <lineage>
        <taxon>Eukaryota</taxon>
        <taxon>Fungi</taxon>
        <taxon>Dikarya</taxon>
        <taxon>Ascomycota</taxon>
        <taxon>Pezizomycotina</taxon>
        <taxon>Sordariomycetes</taxon>
        <taxon>Hypocreomycetidae</taxon>
        <taxon>Hypocreales</taxon>
        <taxon>Nectriaceae</taxon>
        <taxon>Fusarium</taxon>
    </lineage>
</organism>